<dbReference type="AlphaFoldDB" id="A0AAV4BX09"/>
<organism evidence="1 2">
    <name type="scientific">Plakobranchus ocellatus</name>
    <dbReference type="NCBI Taxonomy" id="259542"/>
    <lineage>
        <taxon>Eukaryota</taxon>
        <taxon>Metazoa</taxon>
        <taxon>Spiralia</taxon>
        <taxon>Lophotrochozoa</taxon>
        <taxon>Mollusca</taxon>
        <taxon>Gastropoda</taxon>
        <taxon>Heterobranchia</taxon>
        <taxon>Euthyneura</taxon>
        <taxon>Panpulmonata</taxon>
        <taxon>Sacoglossa</taxon>
        <taxon>Placobranchoidea</taxon>
        <taxon>Plakobranchidae</taxon>
        <taxon>Plakobranchus</taxon>
    </lineage>
</organism>
<dbReference type="EMBL" id="BLXT01005549">
    <property type="protein sequence ID" value="GFO23862.1"/>
    <property type="molecule type" value="Genomic_DNA"/>
</dbReference>
<dbReference type="SUPFAM" id="SSF51735">
    <property type="entry name" value="NAD(P)-binding Rossmann-fold domains"/>
    <property type="match status" value="1"/>
</dbReference>
<dbReference type="PRINTS" id="PR00081">
    <property type="entry name" value="GDHRDH"/>
</dbReference>
<dbReference type="InterPro" id="IPR036291">
    <property type="entry name" value="NAD(P)-bd_dom_sf"/>
</dbReference>
<dbReference type="Pfam" id="PF00106">
    <property type="entry name" value="adh_short"/>
    <property type="match status" value="1"/>
</dbReference>
<dbReference type="CDD" id="cd05325">
    <property type="entry name" value="carb_red_sniffer_like_SDR_c"/>
    <property type="match status" value="1"/>
</dbReference>
<proteinExistence type="predicted"/>
<gene>
    <name evidence="1" type="ORF">PoB_005036700</name>
</gene>
<dbReference type="InterPro" id="IPR051468">
    <property type="entry name" value="Fungal_SecMetab_SDRs"/>
</dbReference>
<accession>A0AAV4BX09</accession>
<dbReference type="PANTHER" id="PTHR43544:SF12">
    <property type="entry name" value="NAD(P)-BINDING ROSSMANN-FOLD SUPERFAMILY PROTEIN"/>
    <property type="match status" value="1"/>
</dbReference>
<name>A0AAV4BX09_9GAST</name>
<evidence type="ECO:0000313" key="2">
    <source>
        <dbReference type="Proteomes" id="UP000735302"/>
    </source>
</evidence>
<protein>
    <submittedName>
        <fullName evidence="1">C-factor-like</fullName>
    </submittedName>
</protein>
<dbReference type="GO" id="GO:0005737">
    <property type="term" value="C:cytoplasm"/>
    <property type="evidence" value="ECO:0007669"/>
    <property type="project" value="TreeGrafter"/>
</dbReference>
<dbReference type="Gene3D" id="3.40.50.720">
    <property type="entry name" value="NAD(P)-binding Rossmann-like Domain"/>
    <property type="match status" value="1"/>
</dbReference>
<sequence length="262" mass="28471">MRGTGTAICLIQGASRGIGAQYCRSLLARKNVQVIATCRKPEDAQELLHLKHHYPKNLHVLQLDVTKEETIAKGASEVEKQFGKLDLLVNAAAILHPSGKGETSLKTTTMQGLEQTFQTNTIGPLMVAKHFSKLLVKGEGLIGNQSHSSLPRHSSVLVNMSAKVGSITDNALGGWYSYRMSKAALNMATKNLSIEFGRSQQKVICISLHPGTVDTDLSRPYHKNVKTLFTPEHSVASIGINYHVLQFISMNVTVSIGITLTA</sequence>
<reference evidence="1 2" key="1">
    <citation type="journal article" date="2021" name="Elife">
        <title>Chloroplast acquisition without the gene transfer in kleptoplastic sea slugs, Plakobranchus ocellatus.</title>
        <authorList>
            <person name="Maeda T."/>
            <person name="Takahashi S."/>
            <person name="Yoshida T."/>
            <person name="Shimamura S."/>
            <person name="Takaki Y."/>
            <person name="Nagai Y."/>
            <person name="Toyoda A."/>
            <person name="Suzuki Y."/>
            <person name="Arimoto A."/>
            <person name="Ishii H."/>
            <person name="Satoh N."/>
            <person name="Nishiyama T."/>
            <person name="Hasebe M."/>
            <person name="Maruyama T."/>
            <person name="Minagawa J."/>
            <person name="Obokata J."/>
            <person name="Shigenobu S."/>
        </authorList>
    </citation>
    <scope>NUCLEOTIDE SEQUENCE [LARGE SCALE GENOMIC DNA]</scope>
</reference>
<dbReference type="InterPro" id="IPR002347">
    <property type="entry name" value="SDR_fam"/>
</dbReference>
<keyword evidence="2" id="KW-1185">Reference proteome</keyword>
<comment type="caution">
    <text evidence="1">The sequence shown here is derived from an EMBL/GenBank/DDBJ whole genome shotgun (WGS) entry which is preliminary data.</text>
</comment>
<evidence type="ECO:0000313" key="1">
    <source>
        <dbReference type="EMBL" id="GFO23862.1"/>
    </source>
</evidence>
<dbReference type="PANTHER" id="PTHR43544">
    <property type="entry name" value="SHORT-CHAIN DEHYDROGENASE/REDUCTASE"/>
    <property type="match status" value="1"/>
</dbReference>
<dbReference type="GO" id="GO:0016491">
    <property type="term" value="F:oxidoreductase activity"/>
    <property type="evidence" value="ECO:0007669"/>
    <property type="project" value="TreeGrafter"/>
</dbReference>
<dbReference type="Proteomes" id="UP000735302">
    <property type="component" value="Unassembled WGS sequence"/>
</dbReference>